<evidence type="ECO:0000256" key="6">
    <source>
        <dbReference type="ARBA" id="ARBA00023170"/>
    </source>
</evidence>
<keyword evidence="2 8" id="KW-0812">Transmembrane</keyword>
<reference evidence="10" key="2">
    <citation type="submission" date="2025-09" db="UniProtKB">
        <authorList>
            <consortium name="Ensembl"/>
        </authorList>
    </citation>
    <scope>IDENTIFICATION</scope>
</reference>
<proteinExistence type="predicted"/>
<dbReference type="Gene3D" id="2.60.40.10">
    <property type="entry name" value="Immunoglobulins"/>
    <property type="match status" value="2"/>
</dbReference>
<evidence type="ECO:0000259" key="9">
    <source>
        <dbReference type="Pfam" id="PF09240"/>
    </source>
</evidence>
<comment type="subcellular location">
    <subcellularLocation>
        <location evidence="1">Membrane</location>
        <topology evidence="1">Single-pass type I membrane protein</topology>
    </subcellularLocation>
</comment>
<evidence type="ECO:0000256" key="1">
    <source>
        <dbReference type="ARBA" id="ARBA00004479"/>
    </source>
</evidence>
<dbReference type="InterPro" id="IPR015321">
    <property type="entry name" value="TypeI_recpt_CBD"/>
</dbReference>
<keyword evidence="5 8" id="KW-0472">Membrane</keyword>
<keyword evidence="4 8" id="KW-1133">Transmembrane helix</keyword>
<keyword evidence="3" id="KW-0732">Signal</keyword>
<dbReference type="Pfam" id="PF09240">
    <property type="entry name" value="IL6Ra-bind"/>
    <property type="match status" value="1"/>
</dbReference>
<evidence type="ECO:0000256" key="4">
    <source>
        <dbReference type="ARBA" id="ARBA00022989"/>
    </source>
</evidence>
<dbReference type="InterPro" id="IPR036116">
    <property type="entry name" value="FN3_sf"/>
</dbReference>
<evidence type="ECO:0000313" key="11">
    <source>
        <dbReference type="Proteomes" id="UP000261620"/>
    </source>
</evidence>
<evidence type="ECO:0000256" key="8">
    <source>
        <dbReference type="SAM" id="Phobius"/>
    </source>
</evidence>
<evidence type="ECO:0000313" key="10">
    <source>
        <dbReference type="Ensembl" id="ENSMMOP00000003986.1"/>
    </source>
</evidence>
<dbReference type="STRING" id="94237.ENSMMOP00000003986"/>
<dbReference type="SUPFAM" id="SSF49265">
    <property type="entry name" value="Fibronectin type III"/>
    <property type="match status" value="1"/>
</dbReference>
<evidence type="ECO:0000256" key="3">
    <source>
        <dbReference type="ARBA" id="ARBA00022729"/>
    </source>
</evidence>
<dbReference type="GO" id="GO:0016020">
    <property type="term" value="C:membrane"/>
    <property type="evidence" value="ECO:0007669"/>
    <property type="project" value="UniProtKB-SubCell"/>
</dbReference>
<feature type="domain" description="Type I cytokine receptor cytokine-binding" evidence="9">
    <location>
        <begin position="104"/>
        <end position="196"/>
    </location>
</feature>
<dbReference type="Proteomes" id="UP000261620">
    <property type="component" value="Unplaced"/>
</dbReference>
<keyword evidence="11" id="KW-1185">Reference proteome</keyword>
<evidence type="ECO:0000256" key="5">
    <source>
        <dbReference type="ARBA" id="ARBA00023136"/>
    </source>
</evidence>
<organism evidence="10 11">
    <name type="scientific">Mola mola</name>
    <name type="common">Ocean sunfish</name>
    <name type="synonym">Tetraodon mola</name>
    <dbReference type="NCBI Taxonomy" id="94237"/>
    <lineage>
        <taxon>Eukaryota</taxon>
        <taxon>Metazoa</taxon>
        <taxon>Chordata</taxon>
        <taxon>Craniata</taxon>
        <taxon>Vertebrata</taxon>
        <taxon>Euteleostomi</taxon>
        <taxon>Actinopterygii</taxon>
        <taxon>Neopterygii</taxon>
        <taxon>Teleostei</taxon>
        <taxon>Neoteleostei</taxon>
        <taxon>Acanthomorphata</taxon>
        <taxon>Eupercaria</taxon>
        <taxon>Tetraodontiformes</taxon>
        <taxon>Molidae</taxon>
        <taxon>Mola</taxon>
    </lineage>
</organism>
<keyword evidence="7" id="KW-0325">Glycoprotein</keyword>
<keyword evidence="6" id="KW-0675">Receptor</keyword>
<protein>
    <recommendedName>
        <fullName evidence="9">Type I cytokine receptor cytokine-binding domain-containing protein</fullName>
    </recommendedName>
</protein>
<reference evidence="10" key="1">
    <citation type="submission" date="2025-08" db="UniProtKB">
        <authorList>
            <consortium name="Ensembl"/>
        </authorList>
    </citation>
    <scope>IDENTIFICATION</scope>
</reference>
<dbReference type="Ensembl" id="ENSMMOT00000004058.1">
    <property type="protein sequence ID" value="ENSMMOP00000003986.1"/>
    <property type="gene ID" value="ENSMMOG00000003190.1"/>
</dbReference>
<sequence length="285" mass="32328">MLSAIHLVIMINNNNIKISQNKTTCHTDIALLENCVVFLDWQAVRTTRRTFSAQFDLMKDIRVRVYTLLSGPCTNGIMIKSTNYTELVQKPPSMGVVNTAVQDFVCVYHNMKYMVCNWGKHAKMPANSQLNLYFWHRELEHAKECSKYIISSGIRSGCNFTGMSLPDFTDINLCLNGSSPKGPLKPKYISLQIQNHGTSIFTYTLLKLTWDLPVGRIPRHCLEWQVEHNKEGPGGKIALVITINMLALIVTAGVLLQKFNCAEGDQHSSTFVLEMSWLVKYRFYG</sequence>
<feature type="transmembrane region" description="Helical" evidence="8">
    <location>
        <begin position="237"/>
        <end position="256"/>
    </location>
</feature>
<evidence type="ECO:0000256" key="7">
    <source>
        <dbReference type="ARBA" id="ARBA00023180"/>
    </source>
</evidence>
<evidence type="ECO:0000256" key="2">
    <source>
        <dbReference type="ARBA" id="ARBA00022692"/>
    </source>
</evidence>
<dbReference type="AlphaFoldDB" id="A0A3Q3VPJ8"/>
<dbReference type="InterPro" id="IPR013783">
    <property type="entry name" value="Ig-like_fold"/>
</dbReference>
<name>A0A3Q3VPJ8_MOLML</name>
<accession>A0A3Q3VPJ8</accession>